<dbReference type="SUPFAM" id="SSF55874">
    <property type="entry name" value="ATPase domain of HSP90 chaperone/DNA topoisomerase II/histidine kinase"/>
    <property type="match status" value="1"/>
</dbReference>
<dbReference type="EC" id="2.7.13.3" evidence="2"/>
<dbReference type="SMART" id="SM00448">
    <property type="entry name" value="REC"/>
    <property type="match status" value="1"/>
</dbReference>
<evidence type="ECO:0000256" key="3">
    <source>
        <dbReference type="ARBA" id="ARBA00022553"/>
    </source>
</evidence>
<evidence type="ECO:0000256" key="5">
    <source>
        <dbReference type="ARBA" id="ARBA00022741"/>
    </source>
</evidence>
<dbReference type="Pfam" id="PF07536">
    <property type="entry name" value="HWE_HK"/>
    <property type="match status" value="1"/>
</dbReference>
<dbReference type="Gene3D" id="3.40.50.2300">
    <property type="match status" value="1"/>
</dbReference>
<dbReference type="GO" id="GO:0005524">
    <property type="term" value="F:ATP binding"/>
    <property type="evidence" value="ECO:0007669"/>
    <property type="project" value="UniProtKB-KW"/>
</dbReference>
<keyword evidence="6 10" id="KW-0418">Kinase</keyword>
<evidence type="ECO:0000256" key="4">
    <source>
        <dbReference type="ARBA" id="ARBA00022679"/>
    </source>
</evidence>
<keyword evidence="5" id="KW-0547">Nucleotide-binding</keyword>
<dbReference type="Pfam" id="PF00072">
    <property type="entry name" value="Response_reg"/>
    <property type="match status" value="1"/>
</dbReference>
<dbReference type="GO" id="GO:0004673">
    <property type="term" value="F:protein histidine kinase activity"/>
    <property type="evidence" value="ECO:0007669"/>
    <property type="project" value="UniProtKB-EC"/>
</dbReference>
<dbReference type="GO" id="GO:0000160">
    <property type="term" value="P:phosphorelay signal transduction system"/>
    <property type="evidence" value="ECO:0007669"/>
    <property type="project" value="InterPro"/>
</dbReference>
<evidence type="ECO:0000256" key="8">
    <source>
        <dbReference type="PROSITE-ProRule" id="PRU00169"/>
    </source>
</evidence>
<evidence type="ECO:0000259" key="9">
    <source>
        <dbReference type="PROSITE" id="PS50110"/>
    </source>
</evidence>
<dbReference type="PANTHER" id="PTHR41523">
    <property type="entry name" value="TWO-COMPONENT SYSTEM SENSOR PROTEIN"/>
    <property type="match status" value="1"/>
</dbReference>
<dbReference type="PANTHER" id="PTHR41523:SF7">
    <property type="entry name" value="HISTIDINE KINASE"/>
    <property type="match status" value="1"/>
</dbReference>
<dbReference type="InterPro" id="IPR011102">
    <property type="entry name" value="Sig_transdc_His_kinase_HWE"/>
</dbReference>
<keyword evidence="4" id="KW-0808">Transferase</keyword>
<sequence>MHIAMADETVSRMEASRLLLLEDSSVDAELIEEQLSRLSTPPAVTRAVGKASFIEALEKQQFDIILADFSLPDFDGMSALDVVMATRPDTPFIFVSGVLGEDAAIDAFRRGATDYVLKQRLVRLPSAVERALAEAREKQERKRAELHKELLVRELSHRVKNTMAMVISIIRRTAKGSTSIEDYQERLVARVSALAESHALLFQSNWGETDLRDVVKRAIEPHNTFTSRVELDGPDGVHVSPKSALALGMILHELVTNAQKYGSLSGANGKVDVVWKKLRDGDGRDRINLRWRESGGPPVSMPEDTGFGTTLVTRGAQYELQAESEIRYDRDGLQYQVIFPLD</sequence>
<protein>
    <recommendedName>
        <fullName evidence="2">histidine kinase</fullName>
        <ecNumber evidence="2">2.7.13.3</ecNumber>
    </recommendedName>
</protein>
<dbReference type="EMBL" id="FCNL01000011">
    <property type="protein sequence ID" value="CVI15675.1"/>
    <property type="molecule type" value="Genomic_DNA"/>
</dbReference>
<organism evidence="10 11">
    <name type="scientific">Agrobacterium tumefaciens str. B6</name>
    <dbReference type="NCBI Taxonomy" id="1183423"/>
    <lineage>
        <taxon>Bacteria</taxon>
        <taxon>Pseudomonadati</taxon>
        <taxon>Pseudomonadota</taxon>
        <taxon>Alphaproteobacteria</taxon>
        <taxon>Hyphomicrobiales</taxon>
        <taxon>Rhizobiaceae</taxon>
        <taxon>Rhizobium/Agrobacterium group</taxon>
        <taxon>Agrobacterium</taxon>
        <taxon>Agrobacterium tumefaciens complex</taxon>
    </lineage>
</organism>
<dbReference type="InterPro" id="IPR011006">
    <property type="entry name" value="CheY-like_superfamily"/>
</dbReference>
<dbReference type="SUPFAM" id="SSF52172">
    <property type="entry name" value="CheY-like"/>
    <property type="match status" value="1"/>
</dbReference>
<dbReference type="CDD" id="cd00156">
    <property type="entry name" value="REC"/>
    <property type="match status" value="1"/>
</dbReference>
<proteinExistence type="predicted"/>
<evidence type="ECO:0000256" key="6">
    <source>
        <dbReference type="ARBA" id="ARBA00022777"/>
    </source>
</evidence>
<keyword evidence="3 8" id="KW-0597">Phosphoprotein</keyword>
<comment type="caution">
    <text evidence="10">The sequence shown here is derived from an EMBL/GenBank/DDBJ whole genome shotgun (WGS) entry which is preliminary data.</text>
</comment>
<evidence type="ECO:0000256" key="2">
    <source>
        <dbReference type="ARBA" id="ARBA00012438"/>
    </source>
</evidence>
<name>A0A822UV96_AGRTU</name>
<accession>A0A822UV96</accession>
<gene>
    <name evidence="10" type="ORF">AGR4A_Cc190259</name>
</gene>
<dbReference type="InterPro" id="IPR036890">
    <property type="entry name" value="HATPase_C_sf"/>
</dbReference>
<dbReference type="Proteomes" id="UP000192074">
    <property type="component" value="Unassembled WGS sequence"/>
</dbReference>
<dbReference type="PROSITE" id="PS50110">
    <property type="entry name" value="RESPONSE_REGULATORY"/>
    <property type="match status" value="1"/>
</dbReference>
<dbReference type="InterPro" id="IPR001789">
    <property type="entry name" value="Sig_transdc_resp-reg_receiver"/>
</dbReference>
<dbReference type="Gene3D" id="3.30.565.10">
    <property type="entry name" value="Histidine kinase-like ATPase, C-terminal domain"/>
    <property type="match status" value="1"/>
</dbReference>
<keyword evidence="7" id="KW-0067">ATP-binding</keyword>
<evidence type="ECO:0000313" key="10">
    <source>
        <dbReference type="EMBL" id="CVI15675.1"/>
    </source>
</evidence>
<dbReference type="AlphaFoldDB" id="A0A822UV96"/>
<evidence type="ECO:0000256" key="7">
    <source>
        <dbReference type="ARBA" id="ARBA00022840"/>
    </source>
</evidence>
<dbReference type="SMART" id="SM00911">
    <property type="entry name" value="HWE_HK"/>
    <property type="match status" value="1"/>
</dbReference>
<reference evidence="10 11" key="1">
    <citation type="submission" date="2016-01" db="EMBL/GenBank/DDBJ databases">
        <authorList>
            <person name="Regsiter A."/>
            <person name="william w."/>
        </authorList>
    </citation>
    <scope>NUCLEOTIDE SEQUENCE [LARGE SCALE GENOMIC DNA]</scope>
    <source>
        <strain evidence="10 11">B6</strain>
    </source>
</reference>
<feature type="domain" description="Response regulatory" evidence="9">
    <location>
        <begin position="17"/>
        <end position="133"/>
    </location>
</feature>
<evidence type="ECO:0000256" key="1">
    <source>
        <dbReference type="ARBA" id="ARBA00000085"/>
    </source>
</evidence>
<evidence type="ECO:0000313" key="11">
    <source>
        <dbReference type="Proteomes" id="UP000192074"/>
    </source>
</evidence>
<feature type="modified residue" description="4-aspartylphosphate" evidence="8">
    <location>
        <position position="68"/>
    </location>
</feature>
<comment type="catalytic activity">
    <reaction evidence="1">
        <text>ATP + protein L-histidine = ADP + protein N-phospho-L-histidine.</text>
        <dbReference type="EC" id="2.7.13.3"/>
    </reaction>
</comment>